<feature type="transmembrane region" description="Helical" evidence="10">
    <location>
        <begin position="196"/>
        <end position="215"/>
    </location>
</feature>
<evidence type="ECO:0000313" key="13">
    <source>
        <dbReference type="EMBL" id="STX79268.1"/>
    </source>
</evidence>
<dbReference type="GO" id="GO:0008360">
    <property type="term" value="P:regulation of cell shape"/>
    <property type="evidence" value="ECO:0007669"/>
    <property type="project" value="UniProtKB-UniRule"/>
</dbReference>
<organism evidence="13 14">
    <name type="scientific">Legionella pneumophila</name>
    <dbReference type="NCBI Taxonomy" id="446"/>
    <lineage>
        <taxon>Bacteria</taxon>
        <taxon>Pseudomonadati</taxon>
        <taxon>Pseudomonadota</taxon>
        <taxon>Gammaproteobacteria</taxon>
        <taxon>Legionellales</taxon>
        <taxon>Legionellaceae</taxon>
        <taxon>Legionella</taxon>
    </lineage>
</organism>
<gene>
    <name evidence="13" type="primary">murJ_1</name>
    <name evidence="10 12" type="synonym">murJ</name>
    <name evidence="13" type="ORF">NCTC12000_01257</name>
    <name evidence="12" type="ORF">O6C86_05920</name>
</gene>
<evidence type="ECO:0000256" key="9">
    <source>
        <dbReference type="ARBA" id="ARBA00061532"/>
    </source>
</evidence>
<evidence type="ECO:0000256" key="7">
    <source>
        <dbReference type="ARBA" id="ARBA00023136"/>
    </source>
</evidence>
<dbReference type="Proteomes" id="UP000254631">
    <property type="component" value="Unassembled WGS sequence"/>
</dbReference>
<dbReference type="AlphaFoldDB" id="A0A378K2Y4"/>
<dbReference type="GO" id="GO:0034204">
    <property type="term" value="P:lipid translocation"/>
    <property type="evidence" value="ECO:0007669"/>
    <property type="project" value="TreeGrafter"/>
</dbReference>
<reference evidence="12" key="2">
    <citation type="submission" date="2022-12" db="EMBL/GenBank/DDBJ databases">
        <title>Comparative genomics of Legionella pneumophila isolates from the West Bank and Germany support molecular epidemiology of Legionnaires disease.</title>
        <authorList>
            <person name="Zayed A.R."/>
            <person name="Bitar D.M."/>
            <person name="Steinert M."/>
            <person name="Lueck C."/>
            <person name="Brettar I."/>
            <person name="Hoefle M.G."/>
            <person name="Bunk B."/>
        </authorList>
    </citation>
    <scope>NUCLEOTIDE SEQUENCE</scope>
    <source>
        <strain evidence="12">H23</strain>
    </source>
</reference>
<feature type="transmembrane region" description="Helical" evidence="10">
    <location>
        <begin position="418"/>
        <end position="437"/>
    </location>
</feature>
<comment type="function">
    <text evidence="8 10 11">Involved in peptidoglycan biosynthesis. Transports lipid-linked peptidoglycan precursors from the inner to the outer leaflet of the cytoplasmic membrane.</text>
</comment>
<feature type="transmembrane region" description="Helical" evidence="10">
    <location>
        <begin position="92"/>
        <end position="118"/>
    </location>
</feature>
<keyword evidence="10 11" id="KW-0813">Transport</keyword>
<evidence type="ECO:0000313" key="14">
    <source>
        <dbReference type="Proteomes" id="UP000254631"/>
    </source>
</evidence>
<feature type="transmembrane region" description="Helical" evidence="10">
    <location>
        <begin position="363"/>
        <end position="384"/>
    </location>
</feature>
<keyword evidence="10" id="KW-0997">Cell inner membrane</keyword>
<dbReference type="CDD" id="cd13123">
    <property type="entry name" value="MATE_MurJ_like"/>
    <property type="match status" value="1"/>
</dbReference>
<feature type="transmembrane region" description="Helical" evidence="10">
    <location>
        <begin position="483"/>
        <end position="508"/>
    </location>
</feature>
<protein>
    <recommendedName>
        <fullName evidence="10">Probable lipid II flippase MurJ</fullName>
    </recommendedName>
</protein>
<keyword evidence="3 10" id="KW-0812">Transmembrane</keyword>
<dbReference type="Proteomes" id="UP001071279">
    <property type="component" value="Unassembled WGS sequence"/>
</dbReference>
<dbReference type="HAMAP" id="MF_02078">
    <property type="entry name" value="MurJ_MviN"/>
    <property type="match status" value="1"/>
</dbReference>
<feature type="transmembrane region" description="Helical" evidence="10">
    <location>
        <begin position="163"/>
        <end position="184"/>
    </location>
</feature>
<dbReference type="PANTHER" id="PTHR47019">
    <property type="entry name" value="LIPID II FLIPPASE MURJ"/>
    <property type="match status" value="1"/>
</dbReference>
<comment type="subcellular location">
    <subcellularLocation>
        <location evidence="10">Cell inner membrane</location>
        <topology evidence="10">Multi-pass membrane protein</topology>
    </subcellularLocation>
    <subcellularLocation>
        <location evidence="1">Cell membrane</location>
        <topology evidence="1">Multi-pass membrane protein</topology>
    </subcellularLocation>
</comment>
<feature type="transmembrane region" description="Helical" evidence="10">
    <location>
        <begin position="130"/>
        <end position="151"/>
    </location>
</feature>
<proteinExistence type="inferred from homology"/>
<dbReference type="UniPathway" id="UPA00219"/>
<dbReference type="EMBL" id="UGOL01000001">
    <property type="protein sequence ID" value="STX79268.1"/>
    <property type="molecule type" value="Genomic_DNA"/>
</dbReference>
<dbReference type="PRINTS" id="PR01806">
    <property type="entry name" value="VIRFACTRMVIN"/>
</dbReference>
<keyword evidence="5 10" id="KW-0573">Peptidoglycan synthesis</keyword>
<feature type="transmembrane region" description="Helical" evidence="10">
    <location>
        <begin position="449"/>
        <end position="471"/>
    </location>
</feature>
<dbReference type="GO" id="GO:0009252">
    <property type="term" value="P:peptidoglycan biosynthetic process"/>
    <property type="evidence" value="ECO:0007669"/>
    <property type="project" value="UniProtKB-UniRule"/>
</dbReference>
<comment type="similarity">
    <text evidence="9 10 11">Belongs to the MurJ/MviN family.</text>
</comment>
<evidence type="ECO:0000256" key="10">
    <source>
        <dbReference type="HAMAP-Rule" id="MF_02078"/>
    </source>
</evidence>
<evidence type="ECO:0000256" key="6">
    <source>
        <dbReference type="ARBA" id="ARBA00022989"/>
    </source>
</evidence>
<dbReference type="GO" id="GO:0005886">
    <property type="term" value="C:plasma membrane"/>
    <property type="evidence" value="ECO:0007669"/>
    <property type="project" value="UniProtKB-SubCell"/>
</dbReference>
<dbReference type="PANTHER" id="PTHR47019:SF1">
    <property type="entry name" value="LIPID II FLIPPASE MURJ"/>
    <property type="match status" value="1"/>
</dbReference>
<feature type="transmembrane region" description="Helical" evidence="10">
    <location>
        <begin position="391"/>
        <end position="412"/>
    </location>
</feature>
<dbReference type="InterPro" id="IPR004268">
    <property type="entry name" value="MurJ"/>
</dbReference>
<evidence type="ECO:0000256" key="1">
    <source>
        <dbReference type="ARBA" id="ARBA00004651"/>
    </source>
</evidence>
<feature type="transmembrane region" description="Helical" evidence="10">
    <location>
        <begin position="320"/>
        <end position="343"/>
    </location>
</feature>
<dbReference type="PIRSF" id="PIRSF002869">
    <property type="entry name" value="MviN"/>
    <property type="match status" value="1"/>
</dbReference>
<dbReference type="NCBIfam" id="TIGR01695">
    <property type="entry name" value="murJ_mviN"/>
    <property type="match status" value="1"/>
</dbReference>
<evidence type="ECO:0000256" key="8">
    <source>
        <dbReference type="ARBA" id="ARBA00060041"/>
    </source>
</evidence>
<feature type="transmembrane region" description="Helical" evidence="10">
    <location>
        <begin position="276"/>
        <end position="299"/>
    </location>
</feature>
<keyword evidence="10 11" id="KW-0961">Cell wall biogenesis/degradation</keyword>
<evidence type="ECO:0000256" key="11">
    <source>
        <dbReference type="PIRNR" id="PIRNR002869"/>
    </source>
</evidence>
<dbReference type="GO" id="GO:0071555">
    <property type="term" value="P:cell wall organization"/>
    <property type="evidence" value="ECO:0007669"/>
    <property type="project" value="UniProtKB-UniRule"/>
</dbReference>
<keyword evidence="6 10" id="KW-1133">Transmembrane helix</keyword>
<name>A0A378K2Y4_LEGPN</name>
<keyword evidence="7 10" id="KW-0472">Membrane</keyword>
<dbReference type="GO" id="GO:0015648">
    <property type="term" value="F:lipid-linked peptidoglycan transporter activity"/>
    <property type="evidence" value="ECO:0007669"/>
    <property type="project" value="UniProtKB-UniRule"/>
</dbReference>
<feature type="transmembrane region" description="Helical" evidence="10">
    <location>
        <begin position="31"/>
        <end position="49"/>
    </location>
</feature>
<evidence type="ECO:0000256" key="3">
    <source>
        <dbReference type="ARBA" id="ARBA00022692"/>
    </source>
</evidence>
<evidence type="ECO:0000256" key="2">
    <source>
        <dbReference type="ARBA" id="ARBA00022475"/>
    </source>
</evidence>
<dbReference type="InterPro" id="IPR051050">
    <property type="entry name" value="Lipid_II_flippase_MurJ/MviN"/>
</dbReference>
<sequence length="535" mass="58718">MSSDKTLNVKATGIIALAVMCSRVLGLIREVLFNALFGSASMGIFLIAFRAPNLLRDLFAEGALSVSFITVFSKKIETEGEKSAWQLASKMLTLTSVFMSILCLFGIIFAKYLIFILAPGFSVKDAETTIFLTQLMFPFILLVSLAAIVMGMLNSKNVFGMPALASSFFNIGSILGGALCGWFIDPSFGERALIGLAIGTVIGGLLQLGVQFPSLRKVGFYFKPNFHWYDSGVRNTLILTIPAVIAASAVQINVLINSGFASYLGKEAVTWLNSAFRLMQFPLGVLGVAIATITLPVVSRLAATNNHSQFGSTLARAIRLAVFLTMPAAVGLWFFANPIISLIYEHGKFHASDSLQTAYALQFYALGLVAYSCIKVLSPAFYAIDKKWTPMIVSFATIILNIILNYFLIFKLSMGHRGLALSTTVSATVNFLVLYVLMTRLHNLQNRYLFNTILRCVLASAILGFMCQSIFAYGADFLYHPSFWIRAVSLAISISFAVLVYLSMCVILRVDEAKSIFMIIRHRLGFPIKFKSKQV</sequence>
<keyword evidence="2 10" id="KW-1003">Cell membrane</keyword>
<dbReference type="EMBL" id="JAPXIC010000040">
    <property type="protein sequence ID" value="MCZ4718750.1"/>
    <property type="molecule type" value="Genomic_DNA"/>
</dbReference>
<feature type="transmembrane region" description="Helical" evidence="10">
    <location>
        <begin position="236"/>
        <end position="256"/>
    </location>
</feature>
<evidence type="ECO:0000313" key="12">
    <source>
        <dbReference type="EMBL" id="MCZ4718750.1"/>
    </source>
</evidence>
<evidence type="ECO:0000256" key="5">
    <source>
        <dbReference type="ARBA" id="ARBA00022984"/>
    </source>
</evidence>
<reference evidence="13 14" key="1">
    <citation type="submission" date="2018-06" db="EMBL/GenBank/DDBJ databases">
        <authorList>
            <consortium name="Pathogen Informatics"/>
            <person name="Doyle S."/>
        </authorList>
    </citation>
    <scope>NUCLEOTIDE SEQUENCE [LARGE SCALE GENOMIC DNA]</scope>
    <source>
        <strain evidence="13 14">NCTC12000</strain>
    </source>
</reference>
<evidence type="ECO:0000256" key="4">
    <source>
        <dbReference type="ARBA" id="ARBA00022960"/>
    </source>
</evidence>
<dbReference type="Pfam" id="PF03023">
    <property type="entry name" value="MurJ"/>
    <property type="match status" value="1"/>
</dbReference>
<accession>A0A378K2Y4</accession>
<keyword evidence="4 10" id="KW-0133">Cell shape</keyword>
<dbReference type="RefSeq" id="WP_011946191.1">
    <property type="nucleotide sequence ID" value="NZ_BAZA01000005.1"/>
</dbReference>
<comment type="pathway">
    <text evidence="10">Cell wall biogenesis; peptidoglycan biosynthesis.</text>
</comment>